<dbReference type="AlphaFoldDB" id="A0A8E0WQE1"/>
<dbReference type="RefSeq" id="WP_020818333.1">
    <property type="nucleotide sequence ID" value="NZ_JANF02000075.1"/>
</dbReference>
<evidence type="ECO:0000256" key="2">
    <source>
        <dbReference type="SAM" id="SignalP"/>
    </source>
</evidence>
<feature type="region of interest" description="Disordered" evidence="1">
    <location>
        <begin position="23"/>
        <end position="58"/>
    </location>
</feature>
<feature type="compositionally biased region" description="Pro residues" evidence="1">
    <location>
        <begin position="28"/>
        <end position="44"/>
    </location>
</feature>
<dbReference type="CDD" id="cd02208">
    <property type="entry name" value="cupin_RmlC-like"/>
    <property type="match status" value="1"/>
</dbReference>
<sequence length="326" mass="35526">MAIVKAAFYLCSPALLILGAAAQTSAPSPSPSPSQAPSQPPARPPMENAWSPKRTPPRAYDAPNRPWWKLADILAAHKGEKSWTHAIVRNRDLEADWRQMAAGQRTEPLMYADNATALIVWGGQLRVSIKGQEPFVAVKGGEVNIPFRLPFTLESVGEEPALWLEVHGAGDVPLYPVATRPDKPKDVPGFTYVKAALMGGDGRYGAADRPYLDYYKDVVTGGQRAGAFIAGDHLFVNNIRGAGIQTPPASDLGHFHFGYDEFWFVMEGNIDYQIEGVPFFTASPGDVVTAAQGRWHRASFGGQPGRMATRVAINPYPRGLHSFQPH</sequence>
<dbReference type="SUPFAM" id="SSF51182">
    <property type="entry name" value="RmlC-like cupins"/>
    <property type="match status" value="1"/>
</dbReference>
<protein>
    <recommendedName>
        <fullName evidence="5">Cupin 2 conserved barrel domain-containing protein</fullName>
    </recommendedName>
</protein>
<reference evidence="3 4" key="1">
    <citation type="submission" date="2014-05" db="EMBL/GenBank/DDBJ databases">
        <title>Genome Announcement of Sphingobium lucknowense F2.</title>
        <authorList>
            <person name="Lal R."/>
            <person name="Negi V."/>
            <person name="Lata P."/>
            <person name="Sangwan N."/>
            <person name="Gupta S.K."/>
            <person name="Rao D.L.N."/>
            <person name="Das S."/>
        </authorList>
    </citation>
    <scope>NUCLEOTIDE SEQUENCE [LARGE SCALE GENOMIC DNA]</scope>
    <source>
        <strain evidence="3 4">F2</strain>
    </source>
</reference>
<name>A0A8E0WQE1_9SPHN</name>
<dbReference type="InterPro" id="IPR014710">
    <property type="entry name" value="RmlC-like_jellyroll"/>
</dbReference>
<gene>
    <name evidence="3" type="ORF">AL00_16150</name>
</gene>
<proteinExistence type="predicted"/>
<organism evidence="3 4">
    <name type="scientific">Sphingobium indicum F2</name>
    <dbReference type="NCBI Taxonomy" id="1450518"/>
    <lineage>
        <taxon>Bacteria</taxon>
        <taxon>Pseudomonadati</taxon>
        <taxon>Pseudomonadota</taxon>
        <taxon>Alphaproteobacteria</taxon>
        <taxon>Sphingomonadales</taxon>
        <taxon>Sphingomonadaceae</taxon>
        <taxon>Sphingobium</taxon>
    </lineage>
</organism>
<comment type="caution">
    <text evidence="3">The sequence shown here is derived from an EMBL/GenBank/DDBJ whole genome shotgun (WGS) entry which is preliminary data.</text>
</comment>
<evidence type="ECO:0000313" key="4">
    <source>
        <dbReference type="Proteomes" id="UP000028135"/>
    </source>
</evidence>
<dbReference type="Proteomes" id="UP000028135">
    <property type="component" value="Unassembled WGS sequence"/>
</dbReference>
<accession>A0A8E0WQE1</accession>
<dbReference type="InterPro" id="IPR011051">
    <property type="entry name" value="RmlC_Cupin_sf"/>
</dbReference>
<keyword evidence="2" id="KW-0732">Signal</keyword>
<dbReference type="EMBL" id="JANF02000075">
    <property type="protein sequence ID" value="KER35416.1"/>
    <property type="molecule type" value="Genomic_DNA"/>
</dbReference>
<evidence type="ECO:0000256" key="1">
    <source>
        <dbReference type="SAM" id="MobiDB-lite"/>
    </source>
</evidence>
<feature type="chain" id="PRO_5034452284" description="Cupin 2 conserved barrel domain-containing protein" evidence="2">
    <location>
        <begin position="23"/>
        <end position="326"/>
    </location>
</feature>
<feature type="signal peptide" evidence="2">
    <location>
        <begin position="1"/>
        <end position="22"/>
    </location>
</feature>
<dbReference type="Gene3D" id="2.60.120.10">
    <property type="entry name" value="Jelly Rolls"/>
    <property type="match status" value="2"/>
</dbReference>
<evidence type="ECO:0008006" key="5">
    <source>
        <dbReference type="Google" id="ProtNLM"/>
    </source>
</evidence>
<evidence type="ECO:0000313" key="3">
    <source>
        <dbReference type="EMBL" id="KER35416.1"/>
    </source>
</evidence>